<accession>A0A8S9G6M3</accession>
<proteinExistence type="predicted"/>
<feature type="region of interest" description="Disordered" evidence="1">
    <location>
        <begin position="1"/>
        <end position="65"/>
    </location>
</feature>
<name>A0A8S9G6M3_BRACR</name>
<dbReference type="AlphaFoldDB" id="A0A8S9G6M3"/>
<evidence type="ECO:0000256" key="1">
    <source>
        <dbReference type="SAM" id="MobiDB-lite"/>
    </source>
</evidence>
<gene>
    <name evidence="2" type="ORF">F2Q68_00030187</name>
</gene>
<evidence type="ECO:0000313" key="2">
    <source>
        <dbReference type="EMBL" id="KAF2541590.1"/>
    </source>
</evidence>
<dbReference type="Proteomes" id="UP000712281">
    <property type="component" value="Unassembled WGS sequence"/>
</dbReference>
<reference evidence="2" key="1">
    <citation type="submission" date="2019-12" db="EMBL/GenBank/DDBJ databases">
        <title>Genome sequencing and annotation of Brassica cretica.</title>
        <authorList>
            <person name="Studholme D.J."/>
            <person name="Sarris P.F."/>
        </authorList>
    </citation>
    <scope>NUCLEOTIDE SEQUENCE</scope>
    <source>
        <strain evidence="2">PFS-001/15</strain>
        <tissue evidence="2">Leaf</tissue>
    </source>
</reference>
<evidence type="ECO:0000313" key="3">
    <source>
        <dbReference type="Proteomes" id="UP000712281"/>
    </source>
</evidence>
<dbReference type="EMBL" id="QGKW02002005">
    <property type="protein sequence ID" value="KAF2541590.1"/>
    <property type="molecule type" value="Genomic_DNA"/>
</dbReference>
<feature type="compositionally biased region" description="Acidic residues" evidence="1">
    <location>
        <begin position="15"/>
        <end position="31"/>
    </location>
</feature>
<sequence length="187" mass="21248">MFRWGEYDQYVVQQEVDEDEDEDGDVDEDSNSDGRGEYDQYVVQQEVDEDEDEDGDVDEDSNSDGRFHDSWVHSRWLCQSLPDLIAVSSEEDIIFEKEISVEIGHGSVLMKNPPSFAREEVTKTSSLSAIIPTPPKCLSVVLQFLNPPSSTQHQNGEFMEITHLFLDEKDFMIHGFIPAGCANHCQI</sequence>
<protein>
    <submittedName>
        <fullName evidence="2">Uncharacterized protein</fullName>
    </submittedName>
</protein>
<feature type="compositionally biased region" description="Acidic residues" evidence="1">
    <location>
        <begin position="46"/>
        <end position="62"/>
    </location>
</feature>
<organism evidence="2 3">
    <name type="scientific">Brassica cretica</name>
    <name type="common">Mustard</name>
    <dbReference type="NCBI Taxonomy" id="69181"/>
    <lineage>
        <taxon>Eukaryota</taxon>
        <taxon>Viridiplantae</taxon>
        <taxon>Streptophyta</taxon>
        <taxon>Embryophyta</taxon>
        <taxon>Tracheophyta</taxon>
        <taxon>Spermatophyta</taxon>
        <taxon>Magnoliopsida</taxon>
        <taxon>eudicotyledons</taxon>
        <taxon>Gunneridae</taxon>
        <taxon>Pentapetalae</taxon>
        <taxon>rosids</taxon>
        <taxon>malvids</taxon>
        <taxon>Brassicales</taxon>
        <taxon>Brassicaceae</taxon>
        <taxon>Brassiceae</taxon>
        <taxon>Brassica</taxon>
    </lineage>
</organism>
<comment type="caution">
    <text evidence="2">The sequence shown here is derived from an EMBL/GenBank/DDBJ whole genome shotgun (WGS) entry which is preliminary data.</text>
</comment>